<dbReference type="InterPro" id="IPR008271">
    <property type="entry name" value="Ser/Thr_kinase_AS"/>
</dbReference>
<dbReference type="PROSITE" id="PS50011">
    <property type="entry name" value="PROTEIN_KINASE_DOM"/>
    <property type="match status" value="1"/>
</dbReference>
<reference evidence="15" key="1">
    <citation type="journal article" date="2023" name="Commun. Biol.">
        <title>Genome analysis of Parmales, the sister group of diatoms, reveals the evolutionary specialization of diatoms from phago-mixotrophs to photoautotrophs.</title>
        <authorList>
            <person name="Ban H."/>
            <person name="Sato S."/>
            <person name="Yoshikawa S."/>
            <person name="Yamada K."/>
            <person name="Nakamura Y."/>
            <person name="Ichinomiya M."/>
            <person name="Sato N."/>
            <person name="Blanc-Mathieu R."/>
            <person name="Endo H."/>
            <person name="Kuwata A."/>
            <person name="Ogata H."/>
        </authorList>
    </citation>
    <scope>NUCLEOTIDE SEQUENCE [LARGE SCALE GENOMIC DNA]</scope>
    <source>
        <strain evidence="15">NIES 3700</strain>
    </source>
</reference>
<evidence type="ECO:0000313" key="15">
    <source>
        <dbReference type="Proteomes" id="UP001165122"/>
    </source>
</evidence>
<dbReference type="PROSITE" id="PS00108">
    <property type="entry name" value="PROTEIN_KINASE_ST"/>
    <property type="match status" value="1"/>
</dbReference>
<sequence>MTDIDGDTGAVGGGCLEDYEIIKPIGKGKFAIVYRAQRKSDSELVALKKIQISSMDPKARSKTLKEVRLLQSLNHPNVIKYLDSFLTDSELIIVFEWAAAGDLKRQIRKALTRNTYFDERVCWKYFSQIAEAILHMHSQRVLHRDLKPANIFLTLNGTVKVGDLGLGRSLSEHTMEAHSKVGTPLYMSPEVLRGSGYDWKSDVWSLGCLLYELACLKSPFKSVGLNLYSLFQKISKGDYKELPGQYSDELKRLAYAMISTEPGDRPDLETVCEVARTMKERTRNDKPKNIPRPPDVVEAVKEGEVRNCEERSDELGIQFVIRLRVLAVDEGPKVEEGKLEEQVEKSVEKEEEKDGQVTPRIETKKTLTPAPVKEPRSTPKLNVDNRGDDSDESDLAGAEPVKQLFGGGGNTSERPVSRSAGRRTGRMEAREPEAAPGEFKNPEEDDVVSIPTRQPEQAKPRTTTSITSSHLLHTTMESVHYKLALLPERCSKKIGFHHFSHASSGSAHTQFLDFLILAEFLMKILGRSISINQDDSPLQLSKQMLNSLSGLLDVKLLSSVRVNNLVKGWGEEVVGVLDGLVDRCLGGGYVFKGVRREDVKEVRGGEEDDVEEEEVEDEVEVEVEEESVEKWRDVEEFKSEGRDMLNSEVDGREWRIEMERVGPRLKTKGTDAGWRGRVDIMKGLEIETISGLERVAVRVGEERERLVEGERSISNLKAFERIGGEWQEIKKEEEDVKSLRDKLEELCRERSEVLEEVVEEGKSVKVKMESRAEGMSDTGKLVEIRKGMKALESENRNMELMLGVAAATNMSSYVIVNNRSREGDNDDGSSLAGSLSLGSYGGSLENSVDAVGGQDEGSLESS</sequence>
<evidence type="ECO:0000256" key="9">
    <source>
        <dbReference type="ARBA" id="ARBA00048679"/>
    </source>
</evidence>
<evidence type="ECO:0000256" key="10">
    <source>
        <dbReference type="PROSITE-ProRule" id="PRU10141"/>
    </source>
</evidence>
<dbReference type="InterPro" id="IPR051131">
    <property type="entry name" value="NEK_Ser/Thr_kinase_NIMA"/>
</dbReference>
<evidence type="ECO:0000256" key="5">
    <source>
        <dbReference type="ARBA" id="ARBA00022741"/>
    </source>
</evidence>
<keyword evidence="6" id="KW-0418">Kinase</keyword>
<evidence type="ECO:0000256" key="7">
    <source>
        <dbReference type="ARBA" id="ARBA00022840"/>
    </source>
</evidence>
<evidence type="ECO:0000256" key="6">
    <source>
        <dbReference type="ARBA" id="ARBA00022777"/>
    </source>
</evidence>
<evidence type="ECO:0000256" key="1">
    <source>
        <dbReference type="ARBA" id="ARBA00010886"/>
    </source>
</evidence>
<evidence type="ECO:0000313" key="14">
    <source>
        <dbReference type="EMBL" id="GMH50670.1"/>
    </source>
</evidence>
<accession>A0A9W6ZI10</accession>
<dbReference type="InterPro" id="IPR000719">
    <property type="entry name" value="Prot_kinase_dom"/>
</dbReference>
<evidence type="ECO:0000256" key="11">
    <source>
        <dbReference type="SAM" id="Coils"/>
    </source>
</evidence>
<feature type="compositionally biased region" description="Basic and acidic residues" evidence="12">
    <location>
        <begin position="335"/>
        <end position="365"/>
    </location>
</feature>
<dbReference type="FunFam" id="3.30.200.20:FF:000097">
    <property type="entry name" value="Probable serine/threonine-protein kinase nek1"/>
    <property type="match status" value="1"/>
</dbReference>
<proteinExistence type="inferred from homology"/>
<dbReference type="EMBL" id="BRXW01000397">
    <property type="protein sequence ID" value="GMH50670.1"/>
    <property type="molecule type" value="Genomic_DNA"/>
</dbReference>
<dbReference type="InterPro" id="IPR019530">
    <property type="entry name" value="Intra-flagellar_transport_57"/>
</dbReference>
<evidence type="ECO:0000256" key="8">
    <source>
        <dbReference type="ARBA" id="ARBA00047899"/>
    </source>
</evidence>
<dbReference type="EC" id="2.7.11.1" evidence="2"/>
<keyword evidence="15" id="KW-1185">Reference proteome</keyword>
<dbReference type="PANTHER" id="PTHR44899">
    <property type="entry name" value="CAMK FAMILY PROTEIN KINASE"/>
    <property type="match status" value="1"/>
</dbReference>
<dbReference type="SUPFAM" id="SSF56112">
    <property type="entry name" value="Protein kinase-like (PK-like)"/>
    <property type="match status" value="1"/>
</dbReference>
<feature type="domain" description="Protein kinase" evidence="13">
    <location>
        <begin position="19"/>
        <end position="278"/>
    </location>
</feature>
<protein>
    <recommendedName>
        <fullName evidence="2">non-specific serine/threonine protein kinase</fullName>
        <ecNumber evidence="2">2.7.11.1</ecNumber>
    </recommendedName>
</protein>
<evidence type="ECO:0000256" key="12">
    <source>
        <dbReference type="SAM" id="MobiDB-lite"/>
    </source>
</evidence>
<comment type="caution">
    <text evidence="14">The sequence shown here is derived from an EMBL/GenBank/DDBJ whole genome shotgun (WGS) entry which is preliminary data.</text>
</comment>
<feature type="coiled-coil region" evidence="11">
    <location>
        <begin position="729"/>
        <end position="801"/>
    </location>
</feature>
<dbReference type="Pfam" id="PF10498">
    <property type="entry name" value="IFT57"/>
    <property type="match status" value="1"/>
</dbReference>
<gene>
    <name evidence="14" type="ORF">TrLO_g9555</name>
</gene>
<dbReference type="PANTHER" id="PTHR44899:SF3">
    <property type="entry name" value="SERINE_THREONINE-PROTEIN KINASE NEK1"/>
    <property type="match status" value="1"/>
</dbReference>
<dbReference type="Gene3D" id="1.10.510.10">
    <property type="entry name" value="Transferase(Phosphotransferase) domain 1"/>
    <property type="match status" value="1"/>
</dbReference>
<dbReference type="GO" id="GO:0004674">
    <property type="term" value="F:protein serine/threonine kinase activity"/>
    <property type="evidence" value="ECO:0007669"/>
    <property type="project" value="UniProtKB-KW"/>
</dbReference>
<evidence type="ECO:0000259" key="13">
    <source>
        <dbReference type="PROSITE" id="PS50011"/>
    </source>
</evidence>
<feature type="compositionally biased region" description="Basic and acidic residues" evidence="12">
    <location>
        <begin position="373"/>
        <end position="388"/>
    </location>
</feature>
<dbReference type="GO" id="GO:0005524">
    <property type="term" value="F:ATP binding"/>
    <property type="evidence" value="ECO:0007669"/>
    <property type="project" value="UniProtKB-UniRule"/>
</dbReference>
<dbReference type="Proteomes" id="UP001165122">
    <property type="component" value="Unassembled WGS sequence"/>
</dbReference>
<dbReference type="PROSITE" id="PS00107">
    <property type="entry name" value="PROTEIN_KINASE_ATP"/>
    <property type="match status" value="1"/>
</dbReference>
<keyword evidence="11" id="KW-0175">Coiled coil</keyword>
<dbReference type="InterPro" id="IPR017441">
    <property type="entry name" value="Protein_kinase_ATP_BS"/>
</dbReference>
<evidence type="ECO:0000256" key="2">
    <source>
        <dbReference type="ARBA" id="ARBA00012513"/>
    </source>
</evidence>
<name>A0A9W6ZI10_9STRA</name>
<dbReference type="InterPro" id="IPR011009">
    <property type="entry name" value="Kinase-like_dom_sf"/>
</dbReference>
<dbReference type="SMART" id="SM00220">
    <property type="entry name" value="S_TKc"/>
    <property type="match status" value="1"/>
</dbReference>
<comment type="similarity">
    <text evidence="1">Belongs to the protein kinase superfamily. NEK Ser/Thr protein kinase family. NIMA subfamily.</text>
</comment>
<evidence type="ECO:0000256" key="4">
    <source>
        <dbReference type="ARBA" id="ARBA00022679"/>
    </source>
</evidence>
<organism evidence="14 15">
    <name type="scientific">Triparma laevis f. longispina</name>
    <dbReference type="NCBI Taxonomy" id="1714387"/>
    <lineage>
        <taxon>Eukaryota</taxon>
        <taxon>Sar</taxon>
        <taxon>Stramenopiles</taxon>
        <taxon>Ochrophyta</taxon>
        <taxon>Bolidophyceae</taxon>
        <taxon>Parmales</taxon>
        <taxon>Triparmaceae</taxon>
        <taxon>Triparma</taxon>
    </lineage>
</organism>
<keyword evidence="5 10" id="KW-0547">Nucleotide-binding</keyword>
<keyword evidence="4" id="KW-0808">Transferase</keyword>
<keyword evidence="7 10" id="KW-0067">ATP-binding</keyword>
<comment type="catalytic activity">
    <reaction evidence="8">
        <text>L-threonyl-[protein] + ATP = O-phospho-L-threonyl-[protein] + ADP + H(+)</text>
        <dbReference type="Rhea" id="RHEA:46608"/>
        <dbReference type="Rhea" id="RHEA-COMP:11060"/>
        <dbReference type="Rhea" id="RHEA-COMP:11605"/>
        <dbReference type="ChEBI" id="CHEBI:15378"/>
        <dbReference type="ChEBI" id="CHEBI:30013"/>
        <dbReference type="ChEBI" id="CHEBI:30616"/>
        <dbReference type="ChEBI" id="CHEBI:61977"/>
        <dbReference type="ChEBI" id="CHEBI:456216"/>
        <dbReference type="EC" id="2.7.11.1"/>
    </reaction>
</comment>
<keyword evidence="3" id="KW-0723">Serine/threonine-protein kinase</keyword>
<feature type="region of interest" description="Disordered" evidence="12">
    <location>
        <begin position="335"/>
        <end position="465"/>
    </location>
</feature>
<dbReference type="Pfam" id="PF00069">
    <property type="entry name" value="Pkinase"/>
    <property type="match status" value="1"/>
</dbReference>
<comment type="catalytic activity">
    <reaction evidence="9">
        <text>L-seryl-[protein] + ATP = O-phospho-L-seryl-[protein] + ADP + H(+)</text>
        <dbReference type="Rhea" id="RHEA:17989"/>
        <dbReference type="Rhea" id="RHEA-COMP:9863"/>
        <dbReference type="Rhea" id="RHEA-COMP:11604"/>
        <dbReference type="ChEBI" id="CHEBI:15378"/>
        <dbReference type="ChEBI" id="CHEBI:29999"/>
        <dbReference type="ChEBI" id="CHEBI:30616"/>
        <dbReference type="ChEBI" id="CHEBI:83421"/>
        <dbReference type="ChEBI" id="CHEBI:456216"/>
        <dbReference type="EC" id="2.7.11.1"/>
    </reaction>
</comment>
<dbReference type="OrthoDB" id="248923at2759"/>
<evidence type="ECO:0000256" key="3">
    <source>
        <dbReference type="ARBA" id="ARBA00022527"/>
    </source>
</evidence>
<feature type="binding site" evidence="10">
    <location>
        <position position="48"/>
    </location>
    <ligand>
        <name>ATP</name>
        <dbReference type="ChEBI" id="CHEBI:30616"/>
    </ligand>
</feature>
<dbReference type="AlphaFoldDB" id="A0A9W6ZI10"/>